<organism evidence="3 5">
    <name type="scientific">Ooceraea biroi</name>
    <name type="common">Clonal raider ant</name>
    <name type="synonym">Cerapachys biroi</name>
    <dbReference type="NCBI Taxonomy" id="2015173"/>
    <lineage>
        <taxon>Eukaryota</taxon>
        <taxon>Metazoa</taxon>
        <taxon>Ecdysozoa</taxon>
        <taxon>Arthropoda</taxon>
        <taxon>Hexapoda</taxon>
        <taxon>Insecta</taxon>
        <taxon>Pterygota</taxon>
        <taxon>Neoptera</taxon>
        <taxon>Endopterygota</taxon>
        <taxon>Hymenoptera</taxon>
        <taxon>Apocrita</taxon>
        <taxon>Aculeata</taxon>
        <taxon>Formicoidea</taxon>
        <taxon>Formicidae</taxon>
        <taxon>Dorylinae</taxon>
        <taxon>Ooceraea</taxon>
    </lineage>
</organism>
<evidence type="ECO:0000313" key="3">
    <source>
        <dbReference type="EMBL" id="EZA56325.1"/>
    </source>
</evidence>
<feature type="compositionally biased region" description="Basic and acidic residues" evidence="1">
    <location>
        <begin position="54"/>
        <end position="65"/>
    </location>
</feature>
<dbReference type="EMBL" id="QOIP01000010">
    <property type="protein sequence ID" value="RLU17379.1"/>
    <property type="molecule type" value="Genomic_DNA"/>
</dbReference>
<feature type="transmembrane region" description="Helical" evidence="2">
    <location>
        <begin position="178"/>
        <end position="200"/>
    </location>
</feature>
<sequence length="297" mass="33793">MHTSRYSGYHINTNCDYITDGEESHRAPSDRTVSEYVVANEHTTMVKPRRKNHTDKYDREEERRSRSAHNTRDSVLSGSSKHSLHPLRKSASHGSICDNGSDIYVTSAAYRATSDISRVSRHSLAPSSRLEHRAPSHYSYGSGRSGTSTVKTRTSRKGGIIVETMSTPNPFCPNTKGVCCLMLLLNLGLILVTLGLVIVIQFFQPLVVWILGIIFLIFGLLTLIGSFVYCVHVFRNAKHPHDINPEDLYWTHYWQGRVGSAAPEVYYKPEDKYHDDGYSDRYSKYSGKYYDRQSQRY</sequence>
<reference evidence="3 5" key="1">
    <citation type="journal article" date="2014" name="Curr. Biol.">
        <title>The genome of the clonal raider ant Cerapachys biroi.</title>
        <authorList>
            <person name="Oxley P.R."/>
            <person name="Ji L."/>
            <person name="Fetter-Pruneda I."/>
            <person name="McKenzie S.K."/>
            <person name="Li C."/>
            <person name="Hu H."/>
            <person name="Zhang G."/>
            <person name="Kronauer D.J."/>
        </authorList>
    </citation>
    <scope>NUCLEOTIDE SEQUENCE [LARGE SCALE GENOMIC DNA]</scope>
</reference>
<evidence type="ECO:0000313" key="4">
    <source>
        <dbReference type="EMBL" id="RLU17379.1"/>
    </source>
</evidence>
<name>A0A026WJY8_OOCBI</name>
<reference evidence="4" key="2">
    <citation type="journal article" date="2018" name="Genome Res.">
        <title>The genomic architecture and molecular evolution of ant odorant receptors.</title>
        <authorList>
            <person name="McKenzie S.K."/>
            <person name="Kronauer D.J.C."/>
        </authorList>
    </citation>
    <scope>NUCLEOTIDE SEQUENCE [LARGE SCALE GENOMIC DNA]</scope>
    <source>
        <strain evidence="4">Clonal line C1</strain>
    </source>
</reference>
<feature type="transmembrane region" description="Helical" evidence="2">
    <location>
        <begin position="206"/>
        <end position="231"/>
    </location>
</feature>
<reference evidence="4" key="3">
    <citation type="submission" date="2018-07" db="EMBL/GenBank/DDBJ databases">
        <authorList>
            <person name="Mckenzie S.K."/>
            <person name="Kronauer D.J.C."/>
        </authorList>
    </citation>
    <scope>NUCLEOTIDE SEQUENCE</scope>
    <source>
        <strain evidence="4">Clonal line C1</strain>
    </source>
</reference>
<dbReference type="Proteomes" id="UP000053097">
    <property type="component" value="Unassembled WGS sequence"/>
</dbReference>
<keyword evidence="2" id="KW-0812">Transmembrane</keyword>
<keyword evidence="2" id="KW-0472">Membrane</keyword>
<feature type="region of interest" description="Disordered" evidence="1">
    <location>
        <begin position="123"/>
        <end position="153"/>
    </location>
</feature>
<gene>
    <name evidence="4" type="ORF">DMN91_009614</name>
    <name evidence="3" type="ORF">X777_02944</name>
</gene>
<dbReference type="OMA" id="VIQFFQP"/>
<proteinExistence type="predicted"/>
<feature type="compositionally biased region" description="Low complexity" evidence="1">
    <location>
        <begin position="136"/>
        <end position="149"/>
    </location>
</feature>
<feature type="compositionally biased region" description="Basic residues" evidence="1">
    <location>
        <begin position="82"/>
        <end position="91"/>
    </location>
</feature>
<feature type="region of interest" description="Disordered" evidence="1">
    <location>
        <begin position="38"/>
        <end position="93"/>
    </location>
</feature>
<dbReference type="PANTHER" id="PTHR41155:SF1">
    <property type="entry name" value="FI19525P1"/>
    <property type="match status" value="1"/>
</dbReference>
<dbReference type="Proteomes" id="UP000279307">
    <property type="component" value="Chromosome 10"/>
</dbReference>
<dbReference type="AlphaFoldDB" id="A0A026WJY8"/>
<dbReference type="EMBL" id="KK107167">
    <property type="protein sequence ID" value="EZA56325.1"/>
    <property type="molecule type" value="Genomic_DNA"/>
</dbReference>
<protein>
    <submittedName>
        <fullName evidence="3">Uncharacterized protein</fullName>
    </submittedName>
</protein>
<evidence type="ECO:0000256" key="1">
    <source>
        <dbReference type="SAM" id="MobiDB-lite"/>
    </source>
</evidence>
<evidence type="ECO:0000313" key="5">
    <source>
        <dbReference type="Proteomes" id="UP000053097"/>
    </source>
</evidence>
<dbReference type="OrthoDB" id="8188414at2759"/>
<evidence type="ECO:0000256" key="2">
    <source>
        <dbReference type="SAM" id="Phobius"/>
    </source>
</evidence>
<dbReference type="PANTHER" id="PTHR41155">
    <property type="entry name" value="FI19525P1"/>
    <property type="match status" value="1"/>
</dbReference>
<keyword evidence="2" id="KW-1133">Transmembrane helix</keyword>
<keyword evidence="5" id="KW-1185">Reference proteome</keyword>
<accession>A0A026WJY8</accession>